<evidence type="ECO:0000313" key="3">
    <source>
        <dbReference type="EMBL" id="PVX51977.1"/>
    </source>
</evidence>
<comment type="caution">
    <text evidence="3">The sequence shown here is derived from an EMBL/GenBank/DDBJ whole genome shotgun (WGS) entry which is preliminary data.</text>
</comment>
<keyword evidence="4" id="KW-1185">Reference proteome</keyword>
<dbReference type="RefSeq" id="WP_116495543.1">
    <property type="nucleotide sequence ID" value="NZ_QENZ01000003.1"/>
</dbReference>
<dbReference type="Pfam" id="PF20434">
    <property type="entry name" value="BD-FAE"/>
    <property type="match status" value="1"/>
</dbReference>
<feature type="domain" description="BD-FAE-like" evidence="2">
    <location>
        <begin position="48"/>
        <end position="241"/>
    </location>
</feature>
<dbReference type="EMBL" id="QENZ01000003">
    <property type="protein sequence ID" value="PVX51977.1"/>
    <property type="molecule type" value="Genomic_DNA"/>
</dbReference>
<gene>
    <name evidence="3" type="ORF">C7377_0272</name>
</gene>
<dbReference type="Gene3D" id="3.40.50.1820">
    <property type="entry name" value="alpha/beta hydrolase"/>
    <property type="match status" value="1"/>
</dbReference>
<dbReference type="InterPro" id="IPR050300">
    <property type="entry name" value="GDXG_lipolytic_enzyme"/>
</dbReference>
<sequence length="295" mass="33417">MRSAYILLVLFNSLLFETCSITPTNINTDHSFSTEENLAYGKEDTQTLDLYISENVIDSIPMVILVHGGAWFFVEKETLNPVQEFLAKNNIPSANINYRLNKGNITYKEQLEDIDLAVNYLKEKADSLSLPCRFILFGESAGAHLSLLYGYQNPECVEKIISLAAPTDFFSETYTGNRIYHWYTKYFFELATRGKYSDDKSLNIFKEASPISNASNVPTLILQGTSDRVVDMSQALSLDSVLTKKNVPHKLVLMEGGIHVSPRLSWWRDKVIYPEMLSFLKNDIKKVSKPITASI</sequence>
<dbReference type="PANTHER" id="PTHR48081">
    <property type="entry name" value="AB HYDROLASE SUPERFAMILY PROTEIN C4A8.06C"/>
    <property type="match status" value="1"/>
</dbReference>
<proteinExistence type="predicted"/>
<reference evidence="3 4" key="1">
    <citation type="submission" date="2018-05" db="EMBL/GenBank/DDBJ databases">
        <title>Genomic Encyclopedia of Type Strains, Phase IV (KMG-IV): sequencing the most valuable type-strain genomes for metagenomic binning, comparative biology and taxonomic classification.</title>
        <authorList>
            <person name="Goeker M."/>
        </authorList>
    </citation>
    <scope>NUCLEOTIDE SEQUENCE [LARGE SCALE GENOMIC DNA]</scope>
    <source>
        <strain evidence="3 4">DSM 28579</strain>
    </source>
</reference>
<evidence type="ECO:0000259" key="2">
    <source>
        <dbReference type="Pfam" id="PF20434"/>
    </source>
</evidence>
<evidence type="ECO:0000313" key="4">
    <source>
        <dbReference type="Proteomes" id="UP000251835"/>
    </source>
</evidence>
<dbReference type="OrthoDB" id="9777975at2"/>
<accession>A0A7L4URY6</accession>
<dbReference type="Proteomes" id="UP000251835">
    <property type="component" value="Unassembled WGS sequence"/>
</dbReference>
<dbReference type="InterPro" id="IPR049492">
    <property type="entry name" value="BD-FAE-like_dom"/>
</dbReference>
<name>A0A7L4URY6_BALHA</name>
<organism evidence="3 4">
    <name type="scientific">Balneicella halophila</name>
    <dbReference type="NCBI Taxonomy" id="1537566"/>
    <lineage>
        <taxon>Bacteria</taxon>
        <taxon>Pseudomonadati</taxon>
        <taxon>Bacteroidota</taxon>
        <taxon>Bacteroidia</taxon>
        <taxon>Bacteroidales</taxon>
        <taxon>Balneicellaceae</taxon>
        <taxon>Balneicella</taxon>
    </lineage>
</organism>
<protein>
    <submittedName>
        <fullName evidence="3">Acetyl esterase/lipase</fullName>
    </submittedName>
</protein>
<dbReference type="SUPFAM" id="SSF53474">
    <property type="entry name" value="alpha/beta-Hydrolases"/>
    <property type="match status" value="1"/>
</dbReference>
<dbReference type="GO" id="GO:0016787">
    <property type="term" value="F:hydrolase activity"/>
    <property type="evidence" value="ECO:0007669"/>
    <property type="project" value="UniProtKB-KW"/>
</dbReference>
<keyword evidence="1" id="KW-0378">Hydrolase</keyword>
<evidence type="ECO:0000256" key="1">
    <source>
        <dbReference type="ARBA" id="ARBA00022801"/>
    </source>
</evidence>
<dbReference type="InterPro" id="IPR029058">
    <property type="entry name" value="AB_hydrolase_fold"/>
</dbReference>
<dbReference type="AlphaFoldDB" id="A0A7L4URY6"/>